<feature type="region of interest" description="Disordered" evidence="1">
    <location>
        <begin position="1"/>
        <end position="26"/>
    </location>
</feature>
<organism evidence="2">
    <name type="scientific">Culex pipiens</name>
    <name type="common">House mosquito</name>
    <dbReference type="NCBI Taxonomy" id="7175"/>
    <lineage>
        <taxon>Eukaryota</taxon>
        <taxon>Metazoa</taxon>
        <taxon>Ecdysozoa</taxon>
        <taxon>Arthropoda</taxon>
        <taxon>Hexapoda</taxon>
        <taxon>Insecta</taxon>
        <taxon>Pterygota</taxon>
        <taxon>Neoptera</taxon>
        <taxon>Endopterygota</taxon>
        <taxon>Diptera</taxon>
        <taxon>Nematocera</taxon>
        <taxon>Culicoidea</taxon>
        <taxon>Culicidae</taxon>
        <taxon>Culicinae</taxon>
        <taxon>Culicini</taxon>
        <taxon>Culex</taxon>
        <taxon>Culex</taxon>
    </lineage>
</organism>
<name>A0A8D8CY31_CULPI</name>
<reference evidence="2" key="1">
    <citation type="submission" date="2021-05" db="EMBL/GenBank/DDBJ databases">
        <authorList>
            <person name="Alioto T."/>
            <person name="Alioto T."/>
            <person name="Gomez Garrido J."/>
        </authorList>
    </citation>
    <scope>NUCLEOTIDE SEQUENCE</scope>
</reference>
<accession>A0A8D8CY31</accession>
<dbReference type="EMBL" id="HBUE01142364">
    <property type="protein sequence ID" value="CAG6501423.1"/>
    <property type="molecule type" value="Transcribed_RNA"/>
</dbReference>
<sequence length="100" mass="11127">MQAERGRSGLPRDADRRHVRPAVDVSPVVRRSRPADVFPRDSQLGQLQGLDDELAVGLLLQQLTVPMKWRRRSCDRSSMAVEGRTNLECGGVCLVEGECI</sequence>
<proteinExistence type="predicted"/>
<protein>
    <submittedName>
        <fullName evidence="2">(northern house mosquito) hypothetical protein</fullName>
    </submittedName>
</protein>
<dbReference type="AlphaFoldDB" id="A0A8D8CY31"/>
<feature type="compositionally biased region" description="Basic and acidic residues" evidence="1">
    <location>
        <begin position="1"/>
        <end position="16"/>
    </location>
</feature>
<evidence type="ECO:0000256" key="1">
    <source>
        <dbReference type="SAM" id="MobiDB-lite"/>
    </source>
</evidence>
<evidence type="ECO:0000313" key="2">
    <source>
        <dbReference type="EMBL" id="CAG6501423.1"/>
    </source>
</evidence>